<reference evidence="6" key="1">
    <citation type="submission" date="2013-02" db="EMBL/GenBank/DDBJ databases">
        <authorList>
            <person name="Hughes D."/>
        </authorList>
    </citation>
    <scope>NUCLEOTIDE SEQUENCE</scope>
    <source>
        <strain>Durham</strain>
        <strain evidence="6">NC isolate 2 -- Noor lab</strain>
    </source>
</reference>
<dbReference type="SUPFAM" id="SSF101931">
    <property type="entry name" value="Pym (Within the bgcn gene intron protein, WIBG), N-terminal domain"/>
    <property type="match status" value="1"/>
</dbReference>
<feature type="region of interest" description="Disordered" evidence="3">
    <location>
        <begin position="53"/>
        <end position="96"/>
    </location>
</feature>
<feature type="compositionally biased region" description="Low complexity" evidence="3">
    <location>
        <begin position="87"/>
        <end position="96"/>
    </location>
</feature>
<dbReference type="OMA" id="EVPAYEN"/>
<dbReference type="GO" id="GO:0035145">
    <property type="term" value="C:exon-exon junction complex"/>
    <property type="evidence" value="ECO:0007669"/>
    <property type="project" value="TreeGrafter"/>
</dbReference>
<comment type="similarity">
    <text evidence="1">Belongs to the pym family.</text>
</comment>
<organism evidence="5 6">
    <name type="scientific">Megaselia scalaris</name>
    <name type="common">Humpbacked fly</name>
    <name type="synonym">Phora scalaris</name>
    <dbReference type="NCBI Taxonomy" id="36166"/>
    <lineage>
        <taxon>Eukaryota</taxon>
        <taxon>Metazoa</taxon>
        <taxon>Ecdysozoa</taxon>
        <taxon>Arthropoda</taxon>
        <taxon>Hexapoda</taxon>
        <taxon>Insecta</taxon>
        <taxon>Pterygota</taxon>
        <taxon>Neoptera</taxon>
        <taxon>Endopterygota</taxon>
        <taxon>Diptera</taxon>
        <taxon>Brachycera</taxon>
        <taxon>Muscomorpha</taxon>
        <taxon>Platypezoidea</taxon>
        <taxon>Phoridae</taxon>
        <taxon>Megaseliini</taxon>
        <taxon>Megaselia</taxon>
    </lineage>
</organism>
<proteinExistence type="inferred from homology"/>
<evidence type="ECO:0000313" key="5">
    <source>
        <dbReference type="EnsemblMetazoa" id="MESCA003152-PA"/>
    </source>
</evidence>
<feature type="domain" description="WIBG Mago-binding" evidence="4">
    <location>
        <begin position="1"/>
        <end position="25"/>
    </location>
</feature>
<dbReference type="GO" id="GO:0005737">
    <property type="term" value="C:cytoplasm"/>
    <property type="evidence" value="ECO:0007669"/>
    <property type="project" value="TreeGrafter"/>
</dbReference>
<dbReference type="EnsemblMetazoa" id="MESCA003152-RA">
    <property type="protein sequence ID" value="MESCA003152-PA"/>
    <property type="gene ID" value="MESCA003152"/>
</dbReference>
<dbReference type="InterPro" id="IPR036348">
    <property type="entry name" value="WIBG_N_sf"/>
</dbReference>
<dbReference type="HOGENOM" id="CLU_1911904_0_0_1"/>
<evidence type="ECO:0000256" key="3">
    <source>
        <dbReference type="SAM" id="MobiDB-lite"/>
    </source>
</evidence>
<evidence type="ECO:0000256" key="1">
    <source>
        <dbReference type="ARBA" id="ARBA00009394"/>
    </source>
</evidence>
<evidence type="ECO:0000313" key="6">
    <source>
        <dbReference type="Proteomes" id="UP000015102"/>
    </source>
</evidence>
<dbReference type="Proteomes" id="UP000015102">
    <property type="component" value="Unassembled WGS sequence"/>
</dbReference>
<evidence type="ECO:0000259" key="4">
    <source>
        <dbReference type="SMART" id="SM01273"/>
    </source>
</evidence>
<dbReference type="PANTHER" id="PTHR22959:SF0">
    <property type="entry name" value="PARTNER OF Y14 AND MAGO"/>
    <property type="match status" value="1"/>
</dbReference>
<dbReference type="GO" id="GO:0003723">
    <property type="term" value="F:RNA binding"/>
    <property type="evidence" value="ECO:0007669"/>
    <property type="project" value="TreeGrafter"/>
</dbReference>
<dbReference type="STRING" id="36166.T1GI83"/>
<sequence>KFIPATQRPDGTWRKARRVRDGYIPQEEVPLYESVGKKFSSKKNDLPVGMCPLVAQASKEKREKDKSRNHKNKEQSSQTPGIIILPKTTNQTQNQQQTQKKLVNNHKESVFELVQIAFPPRPYLSHMCPFGNP</sequence>
<dbReference type="EMBL" id="CAQQ02106073">
    <property type="status" value="NOT_ANNOTATED_CDS"/>
    <property type="molecule type" value="Genomic_DNA"/>
</dbReference>
<dbReference type="InterPro" id="IPR015362">
    <property type="entry name" value="WIBG_mago-bd"/>
</dbReference>
<dbReference type="EMBL" id="CAQQ02106074">
    <property type="status" value="NOT_ANNOTATED_CDS"/>
    <property type="molecule type" value="Genomic_DNA"/>
</dbReference>
<evidence type="ECO:0000256" key="2">
    <source>
        <dbReference type="ARBA" id="ARBA00018898"/>
    </source>
</evidence>
<dbReference type="PANTHER" id="PTHR22959">
    <property type="entry name" value="PYM PROTEIN"/>
    <property type="match status" value="1"/>
</dbReference>
<accession>T1GI83</accession>
<dbReference type="InterPro" id="IPR039333">
    <property type="entry name" value="PYM1"/>
</dbReference>
<dbReference type="Pfam" id="PF09282">
    <property type="entry name" value="Mago-bind"/>
    <property type="match status" value="1"/>
</dbReference>
<protein>
    <recommendedName>
        <fullName evidence="2">Partner of Y14 and mago</fullName>
    </recommendedName>
</protein>
<dbReference type="AlphaFoldDB" id="T1GI83"/>
<keyword evidence="6" id="KW-1185">Reference proteome</keyword>
<reference evidence="5" key="2">
    <citation type="submission" date="2015-06" db="UniProtKB">
        <authorList>
            <consortium name="EnsemblMetazoa"/>
        </authorList>
    </citation>
    <scope>IDENTIFICATION</scope>
</reference>
<dbReference type="SMART" id="SM01273">
    <property type="entry name" value="Mago-bind"/>
    <property type="match status" value="1"/>
</dbReference>
<name>T1GI83_MEGSC</name>
<dbReference type="GO" id="GO:1903259">
    <property type="term" value="P:exon-exon junction complex disassembly"/>
    <property type="evidence" value="ECO:0007669"/>
    <property type="project" value="InterPro"/>
</dbReference>